<dbReference type="SUPFAM" id="SSF51261">
    <property type="entry name" value="Duplicated hybrid motif"/>
    <property type="match status" value="1"/>
</dbReference>
<dbReference type="CDD" id="cd12797">
    <property type="entry name" value="M23_peptidase"/>
    <property type="match status" value="1"/>
</dbReference>
<feature type="chain" id="PRO_5043447724" evidence="1">
    <location>
        <begin position="29"/>
        <end position="430"/>
    </location>
</feature>
<sequence length="430" mass="46361">MRKRATFVAILPILLLAACGGPNTGAPASEQPPVTAPKKEIHDISPEQIYGQAPQLVLYSGSQVTPSGNYRDGSLWVKNLETNTTVQLKDQTQFGPDATISGATLSANGLVAYALLSKPSDQGGHQHFIVRIDLKSGEFQTIAEDADLGVVDINETSLAASQDGSKLSFQAFSPNRQVGVYEIKVVGSNGGIGTQEMSEQIKRIAPDNNQGLMPRYDSNDQLKLTPTADAAETALSQQVVTYNLRFPLSGDGFYVPRGYGGGTTHVPAYNDQYALDFARNPRNQGDATSQCVGYDVYAAADGLVTRVNYDDESYNDGYGNYVTIEHTINGQKVKTLYAHLQQLPSGFKENVTRVTRGQYIQEMGKTGNTDGYCHLHFTYRTTGNVSLKPATPQSPMQGLGPYAAGAASGSCPITGFEGANVNTFYRYYNC</sequence>
<dbReference type="EMBL" id="CP149784">
    <property type="protein sequence ID" value="WYF46667.1"/>
    <property type="molecule type" value="Genomic_DNA"/>
</dbReference>
<keyword evidence="1" id="KW-0732">Signal</keyword>
<keyword evidence="3" id="KW-0378">Hydrolase</keyword>
<feature type="signal peptide" evidence="1">
    <location>
        <begin position="1"/>
        <end position="28"/>
    </location>
</feature>
<reference evidence="3" key="1">
    <citation type="submission" date="2024-03" db="EMBL/GenBank/DDBJ databases">
        <title>Deinococcus weizhi sp. nov., isolated from human skin.</title>
        <authorList>
            <person name="Wei Z."/>
            <person name="Tian F."/>
            <person name="Yang C."/>
            <person name="Xin L.T."/>
            <person name="Wen Z.J."/>
            <person name="Lan K.C."/>
            <person name="Yu L."/>
            <person name="Zhe W."/>
            <person name="Dan F.D."/>
            <person name="Jun W."/>
            <person name="Rui Z."/>
            <person name="Yong X.J."/>
            <person name="Ting Y."/>
            <person name="Wei X."/>
            <person name="Xu Z.G."/>
            <person name="Xin Z."/>
            <person name="Dong F.G."/>
            <person name="Ni X.M."/>
            <person name="Zheng M.G."/>
            <person name="Chun Y."/>
            <person name="Qian W.X."/>
        </authorList>
    </citation>
    <scope>NUCLEOTIDE SEQUENCE</scope>
    <source>
        <strain evidence="3">VB142</strain>
        <plasmid evidence="3">p1</plasmid>
    </source>
</reference>
<dbReference type="PANTHER" id="PTHR21666">
    <property type="entry name" value="PEPTIDASE-RELATED"/>
    <property type="match status" value="1"/>
</dbReference>
<evidence type="ECO:0000256" key="1">
    <source>
        <dbReference type="SAM" id="SignalP"/>
    </source>
</evidence>
<dbReference type="InterPro" id="IPR016047">
    <property type="entry name" value="M23ase_b-sheet_dom"/>
</dbReference>
<dbReference type="Gene3D" id="2.70.70.10">
    <property type="entry name" value="Glucose Permease (Domain IIA)"/>
    <property type="match status" value="1"/>
</dbReference>
<name>A0AAU6Q7Q1_9DEIO</name>
<geneLocation type="plasmid" evidence="3">
    <name>p1</name>
</geneLocation>
<dbReference type="InterPro" id="IPR050570">
    <property type="entry name" value="Cell_wall_metabolism_enzyme"/>
</dbReference>
<dbReference type="Pfam" id="PF01551">
    <property type="entry name" value="Peptidase_M23"/>
    <property type="match status" value="1"/>
</dbReference>
<evidence type="ECO:0000259" key="2">
    <source>
        <dbReference type="Pfam" id="PF01551"/>
    </source>
</evidence>
<dbReference type="PROSITE" id="PS51257">
    <property type="entry name" value="PROKAR_LIPOPROTEIN"/>
    <property type="match status" value="1"/>
</dbReference>
<protein>
    <submittedName>
        <fullName evidence="3">M23 family metallopeptidase</fullName>
        <ecNumber evidence="3">3.4.-.-</ecNumber>
    </submittedName>
</protein>
<keyword evidence="3" id="KW-0614">Plasmid</keyword>
<evidence type="ECO:0000313" key="3">
    <source>
        <dbReference type="EMBL" id="WYF46667.1"/>
    </source>
</evidence>
<organism evidence="3">
    <name type="scientific">Deinococcus sp. VB142</name>
    <dbReference type="NCBI Taxonomy" id="3112952"/>
    <lineage>
        <taxon>Bacteria</taxon>
        <taxon>Thermotogati</taxon>
        <taxon>Deinococcota</taxon>
        <taxon>Deinococci</taxon>
        <taxon>Deinococcales</taxon>
        <taxon>Deinococcaceae</taxon>
        <taxon>Deinococcus</taxon>
    </lineage>
</organism>
<dbReference type="PANTHER" id="PTHR21666:SF290">
    <property type="entry name" value="PEPTIDASE M23 DOMAIN PROTEIN"/>
    <property type="match status" value="1"/>
</dbReference>
<dbReference type="SUPFAM" id="SSF82171">
    <property type="entry name" value="DPP6 N-terminal domain-like"/>
    <property type="match status" value="1"/>
</dbReference>
<gene>
    <name evidence="3" type="ORF">WDJ50_18255</name>
</gene>
<dbReference type="GO" id="GO:0004222">
    <property type="term" value="F:metalloendopeptidase activity"/>
    <property type="evidence" value="ECO:0007669"/>
    <property type="project" value="TreeGrafter"/>
</dbReference>
<dbReference type="RefSeq" id="WP_339098149.1">
    <property type="nucleotide sequence ID" value="NZ_CP149784.1"/>
</dbReference>
<dbReference type="AlphaFoldDB" id="A0AAU6Q7Q1"/>
<feature type="domain" description="M23ase beta-sheet core" evidence="2">
    <location>
        <begin position="292"/>
        <end position="384"/>
    </location>
</feature>
<dbReference type="EC" id="3.4.-.-" evidence="3"/>
<proteinExistence type="predicted"/>
<dbReference type="InterPro" id="IPR011055">
    <property type="entry name" value="Dup_hybrid_motif"/>
</dbReference>
<accession>A0AAU6Q7Q1</accession>